<gene>
    <name evidence="2" type="primary">Cni-nlp-5</name>
    <name evidence="2" type="synonym">Cnig_chr_II.g4757</name>
    <name evidence="2" type="ORF">B9Z55_004757</name>
</gene>
<organism evidence="2 3">
    <name type="scientific">Caenorhabditis nigoni</name>
    <dbReference type="NCBI Taxonomy" id="1611254"/>
    <lineage>
        <taxon>Eukaryota</taxon>
        <taxon>Metazoa</taxon>
        <taxon>Ecdysozoa</taxon>
        <taxon>Nematoda</taxon>
        <taxon>Chromadorea</taxon>
        <taxon>Rhabditida</taxon>
        <taxon>Rhabditina</taxon>
        <taxon>Rhabditomorpha</taxon>
        <taxon>Rhabditoidea</taxon>
        <taxon>Rhabditidae</taxon>
        <taxon>Peloderinae</taxon>
        <taxon>Caenorhabditis</taxon>
    </lineage>
</organism>
<dbReference type="AlphaFoldDB" id="A0A2G5UY75"/>
<protein>
    <submittedName>
        <fullName evidence="2">Uncharacterized protein</fullName>
    </submittedName>
</protein>
<proteinExistence type="predicted"/>
<keyword evidence="3" id="KW-1185">Reference proteome</keyword>
<evidence type="ECO:0000313" key="3">
    <source>
        <dbReference type="Proteomes" id="UP000230233"/>
    </source>
</evidence>
<feature type="chain" id="PRO_5013969444" evidence="1">
    <location>
        <begin position="18"/>
        <end position="122"/>
    </location>
</feature>
<name>A0A2G5UY75_9PELO</name>
<dbReference type="OrthoDB" id="5820918at2759"/>
<evidence type="ECO:0000313" key="2">
    <source>
        <dbReference type="EMBL" id="PIC44371.1"/>
    </source>
</evidence>
<keyword evidence="1" id="KW-0732">Signal</keyword>
<feature type="signal peptide" evidence="1">
    <location>
        <begin position="1"/>
        <end position="17"/>
    </location>
</feature>
<dbReference type="Proteomes" id="UP000230233">
    <property type="component" value="Chromosome II"/>
</dbReference>
<sequence>MLIKIMVLMGIISCASAFTISTVRFEGTPNRVLENIHRELAKRSYSQLNQYAGFDTLGGMGFGKRSEPDQAGEKRAALGTFDSIGGMGLGKRSAPSVFLYEKRAPLQMTSLDTLGGMGFGKK</sequence>
<accession>A0A2G5UY75</accession>
<reference evidence="3" key="1">
    <citation type="submission" date="2017-10" db="EMBL/GenBank/DDBJ databases">
        <title>Rapid genome shrinkage in a self-fertile nematode reveals novel sperm competition proteins.</title>
        <authorList>
            <person name="Yin D."/>
            <person name="Schwarz E.M."/>
            <person name="Thomas C.G."/>
            <person name="Felde R.L."/>
            <person name="Korf I.F."/>
            <person name="Cutter A.D."/>
            <person name="Schartner C.M."/>
            <person name="Ralston E.J."/>
            <person name="Meyer B.J."/>
            <person name="Haag E.S."/>
        </authorList>
    </citation>
    <scope>NUCLEOTIDE SEQUENCE [LARGE SCALE GENOMIC DNA]</scope>
    <source>
        <strain evidence="3">JU1422</strain>
    </source>
</reference>
<evidence type="ECO:0000256" key="1">
    <source>
        <dbReference type="SAM" id="SignalP"/>
    </source>
</evidence>
<dbReference type="EMBL" id="PDUG01000002">
    <property type="protein sequence ID" value="PIC44371.1"/>
    <property type="molecule type" value="Genomic_DNA"/>
</dbReference>
<comment type="caution">
    <text evidence="2">The sequence shown here is derived from an EMBL/GenBank/DDBJ whole genome shotgun (WGS) entry which is preliminary data.</text>
</comment>
<dbReference type="STRING" id="1611254.A0A2G5UY75"/>